<gene>
    <name evidence="2" type="ORF">ARMSODRAFT_1034177</name>
</gene>
<feature type="region of interest" description="Disordered" evidence="1">
    <location>
        <begin position="119"/>
        <end position="171"/>
    </location>
</feature>
<evidence type="ECO:0000256" key="1">
    <source>
        <dbReference type="SAM" id="MobiDB-lite"/>
    </source>
</evidence>
<protein>
    <submittedName>
        <fullName evidence="2">Uncharacterized protein</fullName>
    </submittedName>
</protein>
<evidence type="ECO:0000313" key="3">
    <source>
        <dbReference type="Proteomes" id="UP000218334"/>
    </source>
</evidence>
<dbReference type="STRING" id="1076256.A0A2H3C4B7"/>
<dbReference type="Proteomes" id="UP000218334">
    <property type="component" value="Unassembled WGS sequence"/>
</dbReference>
<dbReference type="EMBL" id="KZ293425">
    <property type="protein sequence ID" value="PBK70983.1"/>
    <property type="molecule type" value="Genomic_DNA"/>
</dbReference>
<reference evidence="3" key="1">
    <citation type="journal article" date="2017" name="Nat. Ecol. Evol.">
        <title>Genome expansion and lineage-specific genetic innovations in the forest pathogenic fungi Armillaria.</title>
        <authorList>
            <person name="Sipos G."/>
            <person name="Prasanna A.N."/>
            <person name="Walter M.C."/>
            <person name="O'Connor E."/>
            <person name="Balint B."/>
            <person name="Krizsan K."/>
            <person name="Kiss B."/>
            <person name="Hess J."/>
            <person name="Varga T."/>
            <person name="Slot J."/>
            <person name="Riley R."/>
            <person name="Boka B."/>
            <person name="Rigling D."/>
            <person name="Barry K."/>
            <person name="Lee J."/>
            <person name="Mihaltcheva S."/>
            <person name="LaButti K."/>
            <person name="Lipzen A."/>
            <person name="Waldron R."/>
            <person name="Moloney N.M."/>
            <person name="Sperisen C."/>
            <person name="Kredics L."/>
            <person name="Vagvoelgyi C."/>
            <person name="Patrignani A."/>
            <person name="Fitzpatrick D."/>
            <person name="Nagy I."/>
            <person name="Doyle S."/>
            <person name="Anderson J.B."/>
            <person name="Grigoriev I.V."/>
            <person name="Gueldener U."/>
            <person name="Muensterkoetter M."/>
            <person name="Nagy L.G."/>
        </authorList>
    </citation>
    <scope>NUCLEOTIDE SEQUENCE [LARGE SCALE GENOMIC DNA]</scope>
    <source>
        <strain evidence="3">28-4</strain>
    </source>
</reference>
<name>A0A2H3C4B7_9AGAR</name>
<feature type="compositionally biased region" description="Basic and acidic residues" evidence="1">
    <location>
        <begin position="162"/>
        <end position="171"/>
    </location>
</feature>
<feature type="compositionally biased region" description="Polar residues" evidence="1">
    <location>
        <begin position="121"/>
        <end position="141"/>
    </location>
</feature>
<accession>A0A2H3C4B7</accession>
<evidence type="ECO:0000313" key="2">
    <source>
        <dbReference type="EMBL" id="PBK70983.1"/>
    </source>
</evidence>
<organism evidence="2 3">
    <name type="scientific">Armillaria solidipes</name>
    <dbReference type="NCBI Taxonomy" id="1076256"/>
    <lineage>
        <taxon>Eukaryota</taxon>
        <taxon>Fungi</taxon>
        <taxon>Dikarya</taxon>
        <taxon>Basidiomycota</taxon>
        <taxon>Agaricomycotina</taxon>
        <taxon>Agaricomycetes</taxon>
        <taxon>Agaricomycetidae</taxon>
        <taxon>Agaricales</taxon>
        <taxon>Marasmiineae</taxon>
        <taxon>Physalacriaceae</taxon>
        <taxon>Armillaria</taxon>
    </lineage>
</organism>
<sequence>MDVPGISLAISHAPPLSPLVLYVPSKSLIEDICLRAAQLTLHGSVAKDSDLFSILVTTIANRICPIHFRIPSEKSAPTSQAAYARQLARDVVREHNATHGIFLGLVDCAPPSCAEDDLTSLKESGTPSDKVTSDLTPTKDTAQAGKPSPVDIPLPTDTDSDSESHRGRSKVRERMWSNLQQLVNCASGAHMWKLVRKWTDPHSDIPSIPLEDFGDTFRKRMNPDASSHHIDPVLKQMSDLLAASLPDQTQDNTPLRSFSRSLQAKDVDQGKDCMRENGANAAAGVDEVSQRDVLAIPTDDLCA</sequence>
<dbReference type="AlphaFoldDB" id="A0A2H3C4B7"/>
<keyword evidence="3" id="KW-1185">Reference proteome</keyword>
<proteinExistence type="predicted"/>